<reference evidence="1" key="1">
    <citation type="submission" date="2023-08" db="EMBL/GenBank/DDBJ databases">
        <title>A de novo genome assembly of Solanum verrucosum Schlechtendal, a Mexican diploid species geographically isolated from the other diploid A-genome species in potato relatives.</title>
        <authorList>
            <person name="Hosaka K."/>
        </authorList>
    </citation>
    <scope>NUCLEOTIDE SEQUENCE</scope>
    <source>
        <tissue evidence="1">Young leaves</tissue>
    </source>
</reference>
<gene>
    <name evidence="1" type="ORF">MTR67_026911</name>
</gene>
<dbReference type="Proteomes" id="UP001234989">
    <property type="component" value="Chromosome 6"/>
</dbReference>
<evidence type="ECO:0000313" key="1">
    <source>
        <dbReference type="EMBL" id="WMV33526.1"/>
    </source>
</evidence>
<dbReference type="EMBL" id="CP133617">
    <property type="protein sequence ID" value="WMV33526.1"/>
    <property type="molecule type" value="Genomic_DNA"/>
</dbReference>
<organism evidence="1 2">
    <name type="scientific">Solanum verrucosum</name>
    <dbReference type="NCBI Taxonomy" id="315347"/>
    <lineage>
        <taxon>Eukaryota</taxon>
        <taxon>Viridiplantae</taxon>
        <taxon>Streptophyta</taxon>
        <taxon>Embryophyta</taxon>
        <taxon>Tracheophyta</taxon>
        <taxon>Spermatophyta</taxon>
        <taxon>Magnoliopsida</taxon>
        <taxon>eudicotyledons</taxon>
        <taxon>Gunneridae</taxon>
        <taxon>Pentapetalae</taxon>
        <taxon>asterids</taxon>
        <taxon>lamiids</taxon>
        <taxon>Solanales</taxon>
        <taxon>Solanaceae</taxon>
        <taxon>Solanoideae</taxon>
        <taxon>Solaneae</taxon>
        <taxon>Solanum</taxon>
    </lineage>
</organism>
<keyword evidence="2" id="KW-1185">Reference proteome</keyword>
<dbReference type="SUPFAM" id="SSF56219">
    <property type="entry name" value="DNase I-like"/>
    <property type="match status" value="1"/>
</dbReference>
<dbReference type="PANTHER" id="PTHR33710:SF79">
    <property type="entry name" value="OS06G0205337 PROTEIN"/>
    <property type="match status" value="1"/>
</dbReference>
<dbReference type="AlphaFoldDB" id="A0AAF0R1E3"/>
<proteinExistence type="predicted"/>
<evidence type="ECO:0000313" key="2">
    <source>
        <dbReference type="Proteomes" id="UP001234989"/>
    </source>
</evidence>
<accession>A0AAF0R1E3</accession>
<evidence type="ECO:0008006" key="3">
    <source>
        <dbReference type="Google" id="ProtNLM"/>
    </source>
</evidence>
<dbReference type="PANTHER" id="PTHR33710">
    <property type="entry name" value="BNAC02G09200D PROTEIN"/>
    <property type="match status" value="1"/>
</dbReference>
<dbReference type="InterPro" id="IPR036691">
    <property type="entry name" value="Endo/exonu/phosph_ase_sf"/>
</dbReference>
<name>A0AAF0R1E3_SOLVR</name>
<dbReference type="Gene3D" id="3.60.10.10">
    <property type="entry name" value="Endonuclease/exonuclease/phosphatase"/>
    <property type="match status" value="1"/>
</dbReference>
<sequence length="325" mass="37810">MSYATHYQNGKIWVFVQGHIHVGVISNTDQQLTLQLHFQDTGDIILATMIYTKCDALERINMWDDTCNISVNYNMPWLVGGDFNVIMSDEEKIEDLPVYPQAYEDFAFCMNSCELLDINVKSSPFTWWNGKIDGECIFKKLDRIMVNQSFIDFSGNIEMEHLERTGSDHAPILLTCGGQSSYVRKPFRFLKFWVEKEGFLETVTDSWKSMDSTDVFISLKQKMKNTKTALSRLWSEFTAVAGIDGPFLHLKADIVWKWWKAEVSPKLKLIYKAVPLFILWQIWKRRNKIKHGGKMSTNYMIMEVGRLIHLMAKNLYPWMRDIPGS</sequence>
<protein>
    <recommendedName>
        <fullName evidence="3">Reverse transcriptase</fullName>
    </recommendedName>
</protein>